<sequence length="335" mass="36542">MHIHQLDTWRHGHTFIDLEASRANERRTLYVVVLTATMMVVEIAAGWAFNSMALLADGWHMATHAGALGISVFAYRYARSHVADRRFTFGVGKVEVLGGYTSAIVLGIVALLMVWESALRLIEPRVISFDEAIAVAFVGLAVNLASAWILHGGDGHDHHHGHAAHHDHGHDHHHDHDHDHGADKDHNLRAAYLHVLADALTSILAIVALICGKLWGWNWMDAAMGIVGAVVITRWAFALLTDTGAILLDSAVDGGKAEKVRGLIEADADNRIVDLHLWRVGPEGHGAIVSLVTHYPRPPEHYRALLADMTDLVHLTIEVNVCTDAPCVPVAGLKT</sequence>
<reference evidence="10 11" key="1">
    <citation type="submission" date="2017-07" db="EMBL/GenBank/DDBJ databases">
        <title>Draft Genome Sequences of Select Purple Nonsulfur Bacteria.</title>
        <authorList>
            <person name="Lasarre B."/>
            <person name="Mckinlay J.B."/>
        </authorList>
    </citation>
    <scope>NUCLEOTIDE SEQUENCE [LARGE SCALE GENOMIC DNA]</scope>
    <source>
        <strain evidence="10 11">DSM 11290</strain>
    </source>
</reference>
<name>A0A327JDZ3_9HYPH</name>
<feature type="transmembrane region" description="Helical" evidence="8">
    <location>
        <begin position="29"/>
        <end position="49"/>
    </location>
</feature>
<feature type="transmembrane region" description="Helical" evidence="8">
    <location>
        <begin position="191"/>
        <end position="216"/>
    </location>
</feature>
<dbReference type="NCBIfam" id="NF033827">
    <property type="entry name" value="CDF_efflux_DmeF"/>
    <property type="match status" value="1"/>
</dbReference>
<protein>
    <submittedName>
        <fullName evidence="10">Cation transporter</fullName>
    </submittedName>
</protein>
<dbReference type="Proteomes" id="UP000249299">
    <property type="component" value="Unassembled WGS sequence"/>
</dbReference>
<dbReference type="PANTHER" id="PTHR45755">
    <property type="match status" value="1"/>
</dbReference>
<feature type="transmembrane region" description="Helical" evidence="8">
    <location>
        <begin position="61"/>
        <end position="78"/>
    </location>
</feature>
<feature type="compositionally biased region" description="Basic and acidic residues" evidence="7">
    <location>
        <begin position="164"/>
        <end position="182"/>
    </location>
</feature>
<dbReference type="NCBIfam" id="TIGR01297">
    <property type="entry name" value="CDF"/>
    <property type="match status" value="1"/>
</dbReference>
<evidence type="ECO:0000313" key="10">
    <source>
        <dbReference type="EMBL" id="RAI24707.1"/>
    </source>
</evidence>
<keyword evidence="2" id="KW-0813">Transport</keyword>
<dbReference type="SUPFAM" id="SSF161111">
    <property type="entry name" value="Cation efflux protein transmembrane domain-like"/>
    <property type="match status" value="1"/>
</dbReference>
<keyword evidence="3 8" id="KW-0812">Transmembrane</keyword>
<dbReference type="InterPro" id="IPR058533">
    <property type="entry name" value="Cation_efflux_TM"/>
</dbReference>
<keyword evidence="11" id="KW-1185">Reference proteome</keyword>
<accession>A0A327JDZ3</accession>
<proteinExistence type="predicted"/>
<evidence type="ECO:0000256" key="8">
    <source>
        <dbReference type="SAM" id="Phobius"/>
    </source>
</evidence>
<evidence type="ECO:0000256" key="6">
    <source>
        <dbReference type="ARBA" id="ARBA00023136"/>
    </source>
</evidence>
<evidence type="ECO:0000313" key="11">
    <source>
        <dbReference type="Proteomes" id="UP000249299"/>
    </source>
</evidence>
<evidence type="ECO:0000256" key="3">
    <source>
        <dbReference type="ARBA" id="ARBA00022692"/>
    </source>
</evidence>
<organism evidence="10 11">
    <name type="scientific">Rhodobium orientis</name>
    <dbReference type="NCBI Taxonomy" id="34017"/>
    <lineage>
        <taxon>Bacteria</taxon>
        <taxon>Pseudomonadati</taxon>
        <taxon>Pseudomonadota</taxon>
        <taxon>Alphaproteobacteria</taxon>
        <taxon>Hyphomicrobiales</taxon>
        <taxon>Rhodobiaceae</taxon>
        <taxon>Rhodobium</taxon>
    </lineage>
</organism>
<dbReference type="Pfam" id="PF01545">
    <property type="entry name" value="Cation_efflux"/>
    <property type="match status" value="1"/>
</dbReference>
<evidence type="ECO:0000256" key="5">
    <source>
        <dbReference type="ARBA" id="ARBA00023065"/>
    </source>
</evidence>
<feature type="domain" description="Cation efflux protein transmembrane" evidence="9">
    <location>
        <begin position="30"/>
        <end position="248"/>
    </location>
</feature>
<evidence type="ECO:0000259" key="9">
    <source>
        <dbReference type="Pfam" id="PF01545"/>
    </source>
</evidence>
<dbReference type="InterPro" id="IPR045316">
    <property type="entry name" value="Msc2-like"/>
</dbReference>
<evidence type="ECO:0000256" key="4">
    <source>
        <dbReference type="ARBA" id="ARBA00022989"/>
    </source>
</evidence>
<dbReference type="InterPro" id="IPR027469">
    <property type="entry name" value="Cation_efflux_TMD_sf"/>
</dbReference>
<keyword evidence="4 8" id="KW-1133">Transmembrane helix</keyword>
<feature type="transmembrane region" description="Helical" evidence="8">
    <location>
        <begin position="132"/>
        <end position="150"/>
    </location>
</feature>
<dbReference type="InterPro" id="IPR002524">
    <property type="entry name" value="Cation_efflux"/>
</dbReference>
<dbReference type="GO" id="GO:0005385">
    <property type="term" value="F:zinc ion transmembrane transporter activity"/>
    <property type="evidence" value="ECO:0007669"/>
    <property type="project" value="InterPro"/>
</dbReference>
<feature type="transmembrane region" description="Helical" evidence="8">
    <location>
        <begin position="222"/>
        <end position="240"/>
    </location>
</feature>
<keyword evidence="6 8" id="KW-0472">Membrane</keyword>
<keyword evidence="5" id="KW-0406">Ion transport</keyword>
<comment type="caution">
    <text evidence="10">The sequence shown here is derived from an EMBL/GenBank/DDBJ whole genome shotgun (WGS) entry which is preliminary data.</text>
</comment>
<gene>
    <name evidence="10" type="ORF">CH339_21540</name>
</gene>
<dbReference type="RefSeq" id="WP_111436493.1">
    <property type="nucleotide sequence ID" value="NZ_JACIGG010000008.1"/>
</dbReference>
<dbReference type="AlphaFoldDB" id="A0A327JDZ3"/>
<dbReference type="Gene3D" id="1.20.1510.10">
    <property type="entry name" value="Cation efflux protein transmembrane domain"/>
    <property type="match status" value="1"/>
</dbReference>
<dbReference type="OrthoDB" id="271709at2"/>
<dbReference type="PANTHER" id="PTHR45755:SF4">
    <property type="entry name" value="ZINC TRANSPORTER 7"/>
    <property type="match status" value="1"/>
</dbReference>
<dbReference type="GO" id="GO:0006882">
    <property type="term" value="P:intracellular zinc ion homeostasis"/>
    <property type="evidence" value="ECO:0007669"/>
    <property type="project" value="InterPro"/>
</dbReference>
<comment type="subcellular location">
    <subcellularLocation>
        <location evidence="1">Membrane</location>
        <topology evidence="1">Multi-pass membrane protein</topology>
    </subcellularLocation>
</comment>
<evidence type="ECO:0000256" key="7">
    <source>
        <dbReference type="SAM" id="MobiDB-lite"/>
    </source>
</evidence>
<dbReference type="GO" id="GO:0016020">
    <property type="term" value="C:membrane"/>
    <property type="evidence" value="ECO:0007669"/>
    <property type="project" value="UniProtKB-SubCell"/>
</dbReference>
<feature type="transmembrane region" description="Helical" evidence="8">
    <location>
        <begin position="90"/>
        <end position="112"/>
    </location>
</feature>
<evidence type="ECO:0000256" key="2">
    <source>
        <dbReference type="ARBA" id="ARBA00022448"/>
    </source>
</evidence>
<feature type="region of interest" description="Disordered" evidence="7">
    <location>
        <begin position="159"/>
        <end position="182"/>
    </location>
</feature>
<dbReference type="EMBL" id="NPEV01000070">
    <property type="protein sequence ID" value="RAI24707.1"/>
    <property type="molecule type" value="Genomic_DNA"/>
</dbReference>
<evidence type="ECO:0000256" key="1">
    <source>
        <dbReference type="ARBA" id="ARBA00004141"/>
    </source>
</evidence>